<organism evidence="2 3">
    <name type="scientific">Buttiauxella gaviniae</name>
    <dbReference type="NCBI Taxonomy" id="82990"/>
    <lineage>
        <taxon>Bacteria</taxon>
        <taxon>Pseudomonadati</taxon>
        <taxon>Pseudomonadota</taxon>
        <taxon>Gammaproteobacteria</taxon>
        <taxon>Enterobacterales</taxon>
        <taxon>Enterobacteriaceae</taxon>
        <taxon>Buttiauxella</taxon>
    </lineage>
</organism>
<sequence length="228" mass="25882">MTQTERRHDRLAIRLSLIISRLVAGETLDMRRLTAEFGVSARTLYRDFRERLMYLDLECRNGCYRLRTGGGGAQAELDVLTFAHRTGMAGLFPGLDRRLVSLLLACDDVPCLTGDSISGISPSASLSFYRLIKAITTCQRVTLLADGQRCERLAPYRLIAKDGTWYLVAEHHRHPVVFTLDEIHTIQPTKETFTRNGRLYRLVEEATFIQALPHFRCIQQSLKSLSLP</sequence>
<dbReference type="Pfam" id="PF13280">
    <property type="entry name" value="WYL"/>
    <property type="match status" value="1"/>
</dbReference>
<dbReference type="RefSeq" id="WP_367596073.1">
    <property type="nucleotide sequence ID" value="NZ_JBFMVT010000002.1"/>
</dbReference>
<protein>
    <submittedName>
        <fullName evidence="2">WYL domain-containing protein</fullName>
    </submittedName>
</protein>
<reference evidence="2 3" key="1">
    <citation type="submission" date="2024-07" db="EMBL/GenBank/DDBJ databases">
        <authorList>
            <person name="Wang L."/>
        </authorList>
    </citation>
    <scope>NUCLEOTIDE SEQUENCE [LARGE SCALE GENOMIC DNA]</scope>
    <source>
        <strain evidence="2 3">WL359</strain>
    </source>
</reference>
<dbReference type="InterPro" id="IPR026881">
    <property type="entry name" value="WYL_dom"/>
</dbReference>
<proteinExistence type="predicted"/>
<keyword evidence="3" id="KW-1185">Reference proteome</keyword>
<dbReference type="PROSITE" id="PS52050">
    <property type="entry name" value="WYL"/>
    <property type="match status" value="1"/>
</dbReference>
<feature type="domain" description="WYL" evidence="1">
    <location>
        <begin position="152"/>
        <end position="187"/>
    </location>
</feature>
<gene>
    <name evidence="2" type="ORF">AB1E22_15205</name>
</gene>
<evidence type="ECO:0000313" key="3">
    <source>
        <dbReference type="Proteomes" id="UP001555342"/>
    </source>
</evidence>
<accession>A0ABV3NWZ3</accession>
<name>A0ABV3NWZ3_9ENTR</name>
<evidence type="ECO:0000259" key="1">
    <source>
        <dbReference type="Pfam" id="PF13280"/>
    </source>
</evidence>
<dbReference type="EMBL" id="JBFMVT010000002">
    <property type="protein sequence ID" value="MEW7314023.1"/>
    <property type="molecule type" value="Genomic_DNA"/>
</dbReference>
<dbReference type="Proteomes" id="UP001555342">
    <property type="component" value="Unassembled WGS sequence"/>
</dbReference>
<comment type="caution">
    <text evidence="2">The sequence shown here is derived from an EMBL/GenBank/DDBJ whole genome shotgun (WGS) entry which is preliminary data.</text>
</comment>
<evidence type="ECO:0000313" key="2">
    <source>
        <dbReference type="EMBL" id="MEW7314023.1"/>
    </source>
</evidence>